<proteinExistence type="predicted"/>
<dbReference type="Gene3D" id="3.40.630.30">
    <property type="match status" value="1"/>
</dbReference>
<dbReference type="RefSeq" id="WP_002696179.1">
    <property type="nucleotide sequence ID" value="NZ_AAWS01000010.1"/>
</dbReference>
<accession>A1ZJE7</accession>
<gene>
    <name evidence="4" type="ORF">M23134_00567</name>
</gene>
<sequence>MDTTTSFHPTTSKTGPYSMRLLQPHELLQLYDLNQLVAHDPANKAFLNPQTQDFLAQCIQPTTGFTIGVFDQDQLIGYRAVNYTSKHIELVPSPLVAPVYYPKTAHFAGVAVAPAYQRQGIARHMVSMALYRLYNQGFRYVTVRVRPTHEQSICLFTSFGFQIVYLKTSLEPVKECFFLLKELTPNDYKLSVGQAHFHLSVL</sequence>
<keyword evidence="5" id="KW-1185">Reference proteome</keyword>
<keyword evidence="2" id="KW-0012">Acyltransferase</keyword>
<protein>
    <submittedName>
        <fullName evidence="4">Acetyltransferase, gnat family</fullName>
    </submittedName>
</protein>
<dbReference type="InterPro" id="IPR016181">
    <property type="entry name" value="Acyl_CoA_acyltransferase"/>
</dbReference>
<dbReference type="InterPro" id="IPR050680">
    <property type="entry name" value="YpeA/RimI_acetyltransf"/>
</dbReference>
<evidence type="ECO:0000256" key="2">
    <source>
        <dbReference type="ARBA" id="ARBA00023315"/>
    </source>
</evidence>
<dbReference type="GO" id="GO:0016747">
    <property type="term" value="F:acyltransferase activity, transferring groups other than amino-acyl groups"/>
    <property type="evidence" value="ECO:0007669"/>
    <property type="project" value="InterPro"/>
</dbReference>
<reference evidence="4 5" key="1">
    <citation type="submission" date="2007-01" db="EMBL/GenBank/DDBJ databases">
        <authorList>
            <person name="Haygood M."/>
            <person name="Podell S."/>
            <person name="Anderson C."/>
            <person name="Hopkinson B."/>
            <person name="Roe K."/>
            <person name="Barbeau K."/>
            <person name="Gaasterland T."/>
            <person name="Ferriera S."/>
            <person name="Johnson J."/>
            <person name="Kravitz S."/>
            <person name="Beeson K."/>
            <person name="Sutton G."/>
            <person name="Rogers Y.-H."/>
            <person name="Friedman R."/>
            <person name="Frazier M."/>
            <person name="Venter J.C."/>
        </authorList>
    </citation>
    <scope>NUCLEOTIDE SEQUENCE [LARGE SCALE GENOMIC DNA]</scope>
    <source>
        <strain evidence="4 5">ATCC 23134</strain>
    </source>
</reference>
<dbReference type="CDD" id="cd04301">
    <property type="entry name" value="NAT_SF"/>
    <property type="match status" value="1"/>
</dbReference>
<dbReference type="Proteomes" id="UP000004095">
    <property type="component" value="Unassembled WGS sequence"/>
</dbReference>
<evidence type="ECO:0000259" key="3">
    <source>
        <dbReference type="PROSITE" id="PS51186"/>
    </source>
</evidence>
<dbReference type="OrthoDB" id="5419426at2"/>
<evidence type="ECO:0000256" key="1">
    <source>
        <dbReference type="ARBA" id="ARBA00022679"/>
    </source>
</evidence>
<dbReference type="PANTHER" id="PTHR43420:SF12">
    <property type="entry name" value="N-ACETYLTRANSFERASE DOMAIN-CONTAINING PROTEIN"/>
    <property type="match status" value="1"/>
</dbReference>
<comment type="caution">
    <text evidence="4">The sequence shown here is derived from an EMBL/GenBank/DDBJ whole genome shotgun (WGS) entry which is preliminary data.</text>
</comment>
<dbReference type="AlphaFoldDB" id="A1ZJE7"/>
<evidence type="ECO:0000313" key="4">
    <source>
        <dbReference type="EMBL" id="EAY29683.1"/>
    </source>
</evidence>
<name>A1ZJE7_MICM2</name>
<evidence type="ECO:0000313" key="5">
    <source>
        <dbReference type="Proteomes" id="UP000004095"/>
    </source>
</evidence>
<dbReference type="InterPro" id="IPR000182">
    <property type="entry name" value="GNAT_dom"/>
</dbReference>
<dbReference type="EMBL" id="AAWS01000010">
    <property type="protein sequence ID" value="EAY29683.1"/>
    <property type="molecule type" value="Genomic_DNA"/>
</dbReference>
<dbReference type="Pfam" id="PF00583">
    <property type="entry name" value="Acetyltransf_1"/>
    <property type="match status" value="1"/>
</dbReference>
<feature type="domain" description="N-acetyltransferase" evidence="3">
    <location>
        <begin position="17"/>
        <end position="184"/>
    </location>
</feature>
<organism evidence="4 5">
    <name type="scientific">Microscilla marina ATCC 23134</name>
    <dbReference type="NCBI Taxonomy" id="313606"/>
    <lineage>
        <taxon>Bacteria</taxon>
        <taxon>Pseudomonadati</taxon>
        <taxon>Bacteroidota</taxon>
        <taxon>Cytophagia</taxon>
        <taxon>Cytophagales</taxon>
        <taxon>Microscillaceae</taxon>
        <taxon>Microscilla</taxon>
    </lineage>
</organism>
<dbReference type="PANTHER" id="PTHR43420">
    <property type="entry name" value="ACETYLTRANSFERASE"/>
    <property type="match status" value="1"/>
</dbReference>
<dbReference type="SUPFAM" id="SSF55729">
    <property type="entry name" value="Acyl-CoA N-acyltransferases (Nat)"/>
    <property type="match status" value="1"/>
</dbReference>
<dbReference type="PROSITE" id="PS51186">
    <property type="entry name" value="GNAT"/>
    <property type="match status" value="1"/>
</dbReference>
<keyword evidence="1 4" id="KW-0808">Transferase</keyword>